<dbReference type="EMBL" id="JASKMA010000017">
    <property type="protein sequence ID" value="MDT6986199.1"/>
    <property type="molecule type" value="Genomic_DNA"/>
</dbReference>
<sequence length="215" mass="22792">MARSAFLTTAAALTATTALLLTGCGGDDSSSDDIKGAESGSSSPSESAPASAPPGAKRPEITLPSSFRLTFQDWKSDEPEEQAVLNDGKEELRSGYAAIIGKDLDSEALVFYHTESGLSQAQQWIRTYTDKNLTVIGDLPVFDPEVALGSGDDNAVLNYCTDESKASTRNLKTGEVEGNPPGTDPEVFYSVSMTKNGQGVWQTVSVRSERGGCQR</sequence>
<feature type="region of interest" description="Disordered" evidence="1">
    <location>
        <begin position="26"/>
        <end position="62"/>
    </location>
</feature>
<accession>A0ABU3JWA9</accession>
<evidence type="ECO:0000313" key="3">
    <source>
        <dbReference type="EMBL" id="MDT6986199.1"/>
    </source>
</evidence>
<evidence type="ECO:0000256" key="1">
    <source>
        <dbReference type="SAM" id="MobiDB-lite"/>
    </source>
</evidence>
<proteinExistence type="predicted"/>
<dbReference type="PROSITE" id="PS51257">
    <property type="entry name" value="PROKAR_LIPOPROTEIN"/>
    <property type="match status" value="1"/>
</dbReference>
<feature type="signal peptide" evidence="2">
    <location>
        <begin position="1"/>
        <end position="20"/>
    </location>
</feature>
<organism evidence="3 4">
    <name type="scientific">Streptomyces lusitanus</name>
    <dbReference type="NCBI Taxonomy" id="68232"/>
    <lineage>
        <taxon>Bacteria</taxon>
        <taxon>Bacillati</taxon>
        <taxon>Actinomycetota</taxon>
        <taxon>Actinomycetes</taxon>
        <taxon>Kitasatosporales</taxon>
        <taxon>Streptomycetaceae</taxon>
        <taxon>Streptomyces</taxon>
    </lineage>
</organism>
<evidence type="ECO:0000313" key="4">
    <source>
        <dbReference type="Proteomes" id="UP001249760"/>
    </source>
</evidence>
<feature type="chain" id="PRO_5046236098" description="Lipoprotein" evidence="2">
    <location>
        <begin position="21"/>
        <end position="215"/>
    </location>
</feature>
<dbReference type="Proteomes" id="UP001249760">
    <property type="component" value="Unassembled WGS sequence"/>
</dbReference>
<keyword evidence="2" id="KW-0732">Signal</keyword>
<comment type="caution">
    <text evidence="3">The sequence shown here is derived from an EMBL/GenBank/DDBJ whole genome shotgun (WGS) entry which is preliminary data.</text>
</comment>
<feature type="compositionally biased region" description="Low complexity" evidence="1">
    <location>
        <begin position="37"/>
        <end position="55"/>
    </location>
</feature>
<name>A0ABU3JWA9_9ACTN</name>
<evidence type="ECO:0000256" key="2">
    <source>
        <dbReference type="SAM" id="SignalP"/>
    </source>
</evidence>
<protein>
    <recommendedName>
        <fullName evidence="5">Lipoprotein</fullName>
    </recommendedName>
</protein>
<dbReference type="RefSeq" id="WP_394313022.1">
    <property type="nucleotide sequence ID" value="NZ_JASKMA010000017.1"/>
</dbReference>
<keyword evidence="4" id="KW-1185">Reference proteome</keyword>
<evidence type="ECO:0008006" key="5">
    <source>
        <dbReference type="Google" id="ProtNLM"/>
    </source>
</evidence>
<gene>
    <name evidence="3" type="ORF">QNO04_22340</name>
</gene>
<reference evidence="3 4" key="1">
    <citation type="submission" date="2023-05" db="EMBL/GenBank/DDBJ databases">
        <title>Streptomyces fuscus sp. nov., a brown-black pigment producing actinomyces isolated from dry sand of Sea duck farm.</title>
        <authorList>
            <person name="Xie J."/>
            <person name="Shen N."/>
        </authorList>
    </citation>
    <scope>NUCLEOTIDE SEQUENCE [LARGE SCALE GENOMIC DNA]</scope>
    <source>
        <strain evidence="3 4">CGMCC 4.1745</strain>
    </source>
</reference>